<dbReference type="EMBL" id="PEWV01000016">
    <property type="protein sequence ID" value="PIU42185.1"/>
    <property type="molecule type" value="Genomic_DNA"/>
</dbReference>
<comment type="caution">
    <text evidence="1">The sequence shown here is derived from an EMBL/GenBank/DDBJ whole genome shotgun (WGS) entry which is preliminary data.</text>
</comment>
<sequence>MKLRLVLFIFVALLFVMTPLSLVSFEGVSRADEPPRAMWVWDVHIPNSSEATHELISFCKSKNINLLYISAYNFGESAKPSYRLFNAVAHKNGIKVHALAGDPRWSIERYHKQPLEWVGKVLEFNRESKKEERFDGIHSNVEPYGLGKPWEDKRGLLLKWYLDLHRSVMDLIDMEKSKVVYATDVPFWYDDDPSMTIKWHGSAKPVSHHILDTIDIIAIMDYRNFAEGPNGSIELAKSEIDYADTVGKKVYIGQETQKDLYPEYVTFGNSDEAAMEREIKKIANAYEGRKSFAGIAIHCYSSYKKLINQKK</sequence>
<dbReference type="AlphaFoldDB" id="A0A2J0KUV4"/>
<gene>
    <name evidence="1" type="ORF">COS99_01600</name>
</gene>
<reference evidence="1 2" key="1">
    <citation type="submission" date="2017-09" db="EMBL/GenBank/DDBJ databases">
        <title>Depth-based differentiation of microbial function through sediment-hosted aquifers and enrichment of novel symbionts in the deep terrestrial subsurface.</title>
        <authorList>
            <person name="Probst A.J."/>
            <person name="Ladd B."/>
            <person name="Jarett J.K."/>
            <person name="Geller-Mcgrath D.E."/>
            <person name="Sieber C.M."/>
            <person name="Emerson J.B."/>
            <person name="Anantharaman K."/>
            <person name="Thomas B.C."/>
            <person name="Malmstrom R."/>
            <person name="Stieglmeier M."/>
            <person name="Klingl A."/>
            <person name="Woyke T."/>
            <person name="Ryan C.M."/>
            <person name="Banfield J.F."/>
        </authorList>
    </citation>
    <scope>NUCLEOTIDE SEQUENCE [LARGE SCALE GENOMIC DNA]</scope>
    <source>
        <strain evidence="1">CG07_land_8_20_14_0_80_42_15</strain>
    </source>
</reference>
<protein>
    <submittedName>
        <fullName evidence="1">Uncharacterized protein</fullName>
    </submittedName>
</protein>
<dbReference type="SUPFAM" id="SSF51445">
    <property type="entry name" value="(Trans)glycosidases"/>
    <property type="match status" value="1"/>
</dbReference>
<accession>A0A2J0KUV4</accession>
<organism evidence="1 2">
    <name type="scientific">Candidatus Aquitaenariimonas noxiae</name>
    <dbReference type="NCBI Taxonomy" id="1974741"/>
    <lineage>
        <taxon>Bacteria</taxon>
        <taxon>Pseudomonadati</taxon>
        <taxon>Candidatus Omnitrophota</taxon>
        <taxon>Candidatus Aquitaenariimonas</taxon>
    </lineage>
</organism>
<dbReference type="Proteomes" id="UP000230052">
    <property type="component" value="Unassembled WGS sequence"/>
</dbReference>
<evidence type="ECO:0000313" key="2">
    <source>
        <dbReference type="Proteomes" id="UP000230052"/>
    </source>
</evidence>
<dbReference type="InterPro" id="IPR017853">
    <property type="entry name" value="GH"/>
</dbReference>
<proteinExistence type="predicted"/>
<evidence type="ECO:0000313" key="1">
    <source>
        <dbReference type="EMBL" id="PIU42185.1"/>
    </source>
</evidence>
<name>A0A2J0KUV4_9BACT</name>